<evidence type="ECO:0000259" key="2">
    <source>
        <dbReference type="Pfam" id="PF02953"/>
    </source>
</evidence>
<evidence type="ECO:0000313" key="5">
    <source>
        <dbReference type="RefSeq" id="XP_017876755.1"/>
    </source>
</evidence>
<dbReference type="RefSeq" id="XP_017876754.1">
    <property type="nucleotide sequence ID" value="XM_018021265.2"/>
</dbReference>
<keyword evidence="1" id="KW-0811">Translocation</keyword>
<dbReference type="InterPro" id="IPR035427">
    <property type="entry name" value="Tim10-like_dom_sf"/>
</dbReference>
<comment type="subunit">
    <text evidence="1">Heterohexamer.</text>
</comment>
<reference evidence="4 5" key="1">
    <citation type="submission" date="2025-04" db="UniProtKB">
        <authorList>
            <consortium name="RefSeq"/>
        </authorList>
    </citation>
    <scope>IDENTIFICATION</scope>
    <source>
        <tissue evidence="4 5">Whole body</tissue>
    </source>
</reference>
<evidence type="ECO:0000313" key="4">
    <source>
        <dbReference type="RefSeq" id="XP_017876754.1"/>
    </source>
</evidence>
<evidence type="ECO:0000313" key="3">
    <source>
        <dbReference type="Proteomes" id="UP000694925"/>
    </source>
</evidence>
<evidence type="ECO:0000256" key="1">
    <source>
        <dbReference type="RuleBase" id="RU367043"/>
    </source>
</evidence>
<keyword evidence="1" id="KW-0496">Mitochondrion</keyword>
<name>A0AAJ7ITV0_9HYME</name>
<keyword evidence="1" id="KW-0653">Protein transport</keyword>
<keyword evidence="1" id="KW-0999">Mitochondrion inner membrane</keyword>
<proteinExistence type="inferred from homology"/>
<dbReference type="CTD" id="32081"/>
<evidence type="ECO:0000313" key="6">
    <source>
        <dbReference type="RefSeq" id="XP_017876756.1"/>
    </source>
</evidence>
<keyword evidence="3" id="KW-1185">Reference proteome</keyword>
<comment type="subcellular location">
    <subcellularLocation>
        <location evidence="1">Mitochondrion inner membrane</location>
        <topology evidence="1">Peripheral membrane protein</topology>
        <orientation evidence="1">Intermembrane side</orientation>
    </subcellularLocation>
</comment>
<protein>
    <recommendedName>
        <fullName evidence="1">Mitochondrial import inner membrane translocase subunit</fullName>
    </recommendedName>
</protein>
<gene>
    <name evidence="4 5 6" type="primary">LOC108623025</name>
</gene>
<dbReference type="SUPFAM" id="SSF144122">
    <property type="entry name" value="Tim10-like"/>
    <property type="match status" value="1"/>
</dbReference>
<dbReference type="GeneID" id="108623025"/>
<feature type="domain" description="Tim10-like" evidence="2">
    <location>
        <begin position="20"/>
        <end position="80"/>
    </location>
</feature>
<accession>A0AAJ7ITV0</accession>
<dbReference type="RefSeq" id="XP_017876755.1">
    <property type="nucleotide sequence ID" value="XM_018021266.2"/>
</dbReference>
<dbReference type="Pfam" id="PF02953">
    <property type="entry name" value="zf-Tim10_DDP"/>
    <property type="match status" value="1"/>
</dbReference>
<dbReference type="Proteomes" id="UP000694925">
    <property type="component" value="Unplaced"/>
</dbReference>
<dbReference type="InterPro" id="IPR004217">
    <property type="entry name" value="Tim10-like"/>
</dbReference>
<dbReference type="GO" id="GO:0015031">
    <property type="term" value="P:protein transport"/>
    <property type="evidence" value="ECO:0007669"/>
    <property type="project" value="UniProtKB-KW"/>
</dbReference>
<keyword evidence="1" id="KW-0143">Chaperone</keyword>
<dbReference type="KEGG" id="ccal:108623025"/>
<keyword evidence="1" id="KW-0813">Transport</keyword>
<dbReference type="RefSeq" id="XP_017876756.1">
    <property type="nucleotide sequence ID" value="XM_018021267.2"/>
</dbReference>
<comment type="domain">
    <text evidence="1">The twin CX3C motif contains 4 conserved Cys residues that form 2 disulfide bonds in the mitochondrial intermembrane space.</text>
</comment>
<dbReference type="AlphaFoldDB" id="A0AAJ7ITV0"/>
<sequence>MKFMEEQRSKVVVDDQFQAFILRESKHQEFQRFALDLTDICWELCMGTPGRALDSGTKLCLANCVDRFIDTSNFISYRLRNIVLSSPKEIDVQ</sequence>
<dbReference type="GO" id="GO:0005743">
    <property type="term" value="C:mitochondrial inner membrane"/>
    <property type="evidence" value="ECO:0007669"/>
    <property type="project" value="UniProtKB-SubCell"/>
</dbReference>
<keyword evidence="1" id="KW-0472">Membrane</keyword>
<dbReference type="Gene3D" id="1.10.287.810">
    <property type="entry name" value="Mitochondrial import inner membrane translocase subunit tim13 like domains"/>
    <property type="match status" value="1"/>
</dbReference>
<keyword evidence="1" id="KW-1015">Disulfide bond</keyword>
<organism evidence="3 5">
    <name type="scientific">Ceratina calcarata</name>
    <dbReference type="NCBI Taxonomy" id="156304"/>
    <lineage>
        <taxon>Eukaryota</taxon>
        <taxon>Metazoa</taxon>
        <taxon>Ecdysozoa</taxon>
        <taxon>Arthropoda</taxon>
        <taxon>Hexapoda</taxon>
        <taxon>Insecta</taxon>
        <taxon>Pterygota</taxon>
        <taxon>Neoptera</taxon>
        <taxon>Endopterygota</taxon>
        <taxon>Hymenoptera</taxon>
        <taxon>Apocrita</taxon>
        <taxon>Aculeata</taxon>
        <taxon>Apoidea</taxon>
        <taxon>Anthophila</taxon>
        <taxon>Apidae</taxon>
        <taxon>Ceratina</taxon>
        <taxon>Zadontomerus</taxon>
    </lineage>
</organism>
<comment type="function">
    <text evidence="1">Mitochondrial intermembrane chaperone that participates in the import and insertion of some multi-pass transmembrane proteins into the mitochondrial inner membrane. Also required for the transfer of beta-barrel precursors from the TOM complex to the sorting and assembly machinery (SAM complex) of the outer membrane. Acts as a chaperone-like protein that protects the hydrophobic precursors from aggregation and guide them through the mitochondrial intermembrane space.</text>
</comment>
<comment type="similarity">
    <text evidence="1">Belongs to the small Tim family.</text>
</comment>